<sequence>MLSSNSSPLLSSRQSIPIYNQCRVENSFSLTIDDGFSALSKSLTQVFDDNQVRATFFINGNNAACIYYNADDLKARHRSGHLLANHGWSHAHMTQLSRANMVREVERVEQAFIKILGLKPLYFRPPYGEYNDVLLSVLSERGYKGLIMWNQDSGDSSSPPTPAEDILAAYDKYPAKSIVLNHEITQKSVQTVLPTVIPILKRKFSLQTSAECLGLGSKTSDYYQYVSEPGTPDVSFILRLFLFHFISLQKSFNTSFL</sequence>
<evidence type="ECO:0000313" key="10">
    <source>
        <dbReference type="EMBL" id="CAH7687582.1"/>
    </source>
</evidence>
<keyword evidence="3" id="KW-0336">GPI-anchor</keyword>
<evidence type="ECO:0000256" key="7">
    <source>
        <dbReference type="ARBA" id="ARBA00023277"/>
    </source>
</evidence>
<evidence type="ECO:0000256" key="8">
    <source>
        <dbReference type="ARBA" id="ARBA00023288"/>
    </source>
</evidence>
<evidence type="ECO:0000256" key="4">
    <source>
        <dbReference type="ARBA" id="ARBA00022723"/>
    </source>
</evidence>
<name>A0AAV0BJT8_PHAPC</name>
<gene>
    <name evidence="10" type="ORF">PPACK8108_LOCUS22387</name>
</gene>
<organism evidence="10 11">
    <name type="scientific">Phakopsora pachyrhizi</name>
    <name type="common">Asian soybean rust disease fungus</name>
    <dbReference type="NCBI Taxonomy" id="170000"/>
    <lineage>
        <taxon>Eukaryota</taxon>
        <taxon>Fungi</taxon>
        <taxon>Dikarya</taxon>
        <taxon>Basidiomycota</taxon>
        <taxon>Pucciniomycotina</taxon>
        <taxon>Pucciniomycetes</taxon>
        <taxon>Pucciniales</taxon>
        <taxon>Phakopsoraceae</taxon>
        <taxon>Phakopsora</taxon>
    </lineage>
</organism>
<keyword evidence="6" id="KW-0378">Hydrolase</keyword>
<keyword evidence="3" id="KW-0472">Membrane</keyword>
<dbReference type="Proteomes" id="UP001153365">
    <property type="component" value="Unassembled WGS sequence"/>
</dbReference>
<evidence type="ECO:0000256" key="1">
    <source>
        <dbReference type="ARBA" id="ARBA00001941"/>
    </source>
</evidence>
<keyword evidence="4" id="KW-0479">Metal-binding</keyword>
<dbReference type="GO" id="GO:0046872">
    <property type="term" value="F:metal ion binding"/>
    <property type="evidence" value="ECO:0007669"/>
    <property type="project" value="UniProtKB-KW"/>
</dbReference>
<dbReference type="PANTHER" id="PTHR46471">
    <property type="entry name" value="CHITIN DEACETYLASE"/>
    <property type="match status" value="1"/>
</dbReference>
<evidence type="ECO:0000256" key="3">
    <source>
        <dbReference type="ARBA" id="ARBA00022622"/>
    </source>
</evidence>
<dbReference type="InterPro" id="IPR011330">
    <property type="entry name" value="Glyco_hydro/deAcase_b/a-brl"/>
</dbReference>
<dbReference type="AlphaFoldDB" id="A0AAV0BJT8"/>
<dbReference type="InterPro" id="IPR002509">
    <property type="entry name" value="NODB_dom"/>
</dbReference>
<comment type="subcellular location">
    <subcellularLocation>
        <location evidence="2">Cell membrane</location>
        <topology evidence="2">Lipid-anchor</topology>
        <topology evidence="2">GPI-anchor</topology>
    </subcellularLocation>
</comment>
<dbReference type="Pfam" id="PF01522">
    <property type="entry name" value="Polysacc_deac_1"/>
    <property type="match status" value="1"/>
</dbReference>
<feature type="domain" description="NodB homology" evidence="9">
    <location>
        <begin position="26"/>
        <end position="209"/>
    </location>
</feature>
<dbReference type="EMBL" id="CALTRL010005888">
    <property type="protein sequence ID" value="CAH7687582.1"/>
    <property type="molecule type" value="Genomic_DNA"/>
</dbReference>
<keyword evidence="11" id="KW-1185">Reference proteome</keyword>
<keyword evidence="7" id="KW-0119">Carbohydrate metabolism</keyword>
<dbReference type="PROSITE" id="PS51677">
    <property type="entry name" value="NODB"/>
    <property type="match status" value="1"/>
</dbReference>
<comment type="caution">
    <text evidence="10">The sequence shown here is derived from an EMBL/GenBank/DDBJ whole genome shotgun (WGS) entry which is preliminary data.</text>
</comment>
<evidence type="ECO:0000313" key="11">
    <source>
        <dbReference type="Proteomes" id="UP001153365"/>
    </source>
</evidence>
<dbReference type="GO" id="GO:0005975">
    <property type="term" value="P:carbohydrate metabolic process"/>
    <property type="evidence" value="ECO:0007669"/>
    <property type="project" value="InterPro"/>
</dbReference>
<dbReference type="GO" id="GO:0005886">
    <property type="term" value="C:plasma membrane"/>
    <property type="evidence" value="ECO:0007669"/>
    <property type="project" value="UniProtKB-SubCell"/>
</dbReference>
<dbReference type="SUPFAM" id="SSF88713">
    <property type="entry name" value="Glycoside hydrolase/deacetylase"/>
    <property type="match status" value="1"/>
</dbReference>
<dbReference type="GO" id="GO:0098552">
    <property type="term" value="C:side of membrane"/>
    <property type="evidence" value="ECO:0007669"/>
    <property type="project" value="UniProtKB-KW"/>
</dbReference>
<comment type="cofactor">
    <cofactor evidence="1">
        <name>Co(2+)</name>
        <dbReference type="ChEBI" id="CHEBI:48828"/>
    </cofactor>
</comment>
<evidence type="ECO:0000256" key="6">
    <source>
        <dbReference type="ARBA" id="ARBA00022801"/>
    </source>
</evidence>
<dbReference type="Gene3D" id="3.20.20.370">
    <property type="entry name" value="Glycoside hydrolase/deacetylase"/>
    <property type="match status" value="1"/>
</dbReference>
<reference evidence="10" key="1">
    <citation type="submission" date="2022-06" db="EMBL/GenBank/DDBJ databases">
        <authorList>
            <consortium name="SYNGENTA / RWTH Aachen University"/>
        </authorList>
    </citation>
    <scope>NUCLEOTIDE SEQUENCE</scope>
</reference>
<proteinExistence type="predicted"/>
<evidence type="ECO:0000259" key="9">
    <source>
        <dbReference type="PROSITE" id="PS51677"/>
    </source>
</evidence>
<evidence type="ECO:0000256" key="5">
    <source>
        <dbReference type="ARBA" id="ARBA00022729"/>
    </source>
</evidence>
<protein>
    <submittedName>
        <fullName evidence="10">Family 4 carbohydrate esterase</fullName>
    </submittedName>
</protein>
<dbReference type="PANTHER" id="PTHR46471:SF2">
    <property type="entry name" value="CHITIN DEACETYLASE-RELATED"/>
    <property type="match status" value="1"/>
</dbReference>
<keyword evidence="3" id="KW-0325">Glycoprotein</keyword>
<accession>A0AAV0BJT8</accession>
<keyword evidence="8" id="KW-0449">Lipoprotein</keyword>
<evidence type="ECO:0000256" key="2">
    <source>
        <dbReference type="ARBA" id="ARBA00004609"/>
    </source>
</evidence>
<keyword evidence="5" id="KW-0732">Signal</keyword>
<dbReference type="GO" id="GO:0016810">
    <property type="term" value="F:hydrolase activity, acting on carbon-nitrogen (but not peptide) bonds"/>
    <property type="evidence" value="ECO:0007669"/>
    <property type="project" value="InterPro"/>
</dbReference>